<keyword evidence="1" id="KW-0472">Membrane</keyword>
<dbReference type="EMBL" id="JAWIIV010000028">
    <property type="protein sequence ID" value="MEC4722325.1"/>
    <property type="molecule type" value="Genomic_DNA"/>
</dbReference>
<comment type="caution">
    <text evidence="2">The sequence shown here is derived from an EMBL/GenBank/DDBJ whole genome shotgun (WGS) entry which is preliminary data.</text>
</comment>
<evidence type="ECO:0000313" key="2">
    <source>
        <dbReference type="EMBL" id="MEC4722325.1"/>
    </source>
</evidence>
<protein>
    <submittedName>
        <fullName evidence="2">Uncharacterized protein</fullName>
    </submittedName>
</protein>
<proteinExistence type="predicted"/>
<keyword evidence="1" id="KW-0812">Transmembrane</keyword>
<accession>A0ABU6JFM3</accession>
<keyword evidence="3" id="KW-1185">Reference proteome</keyword>
<organism evidence="2 3">
    <name type="scientific">Noviherbaspirillum album</name>
    <dbReference type="NCBI Taxonomy" id="3080276"/>
    <lineage>
        <taxon>Bacteria</taxon>
        <taxon>Pseudomonadati</taxon>
        <taxon>Pseudomonadota</taxon>
        <taxon>Betaproteobacteria</taxon>
        <taxon>Burkholderiales</taxon>
        <taxon>Oxalobacteraceae</taxon>
        <taxon>Noviherbaspirillum</taxon>
    </lineage>
</organism>
<evidence type="ECO:0000256" key="1">
    <source>
        <dbReference type="SAM" id="Phobius"/>
    </source>
</evidence>
<gene>
    <name evidence="2" type="ORF">RY831_24485</name>
</gene>
<reference evidence="2 3" key="1">
    <citation type="submission" date="2023-10" db="EMBL/GenBank/DDBJ databases">
        <title>Noviherbaspirillum sp. CPCC 100848 genome assembly.</title>
        <authorList>
            <person name="Li X.Y."/>
            <person name="Fang X.M."/>
        </authorList>
    </citation>
    <scope>NUCLEOTIDE SEQUENCE [LARGE SCALE GENOMIC DNA]</scope>
    <source>
        <strain evidence="2 3">CPCC 100848</strain>
    </source>
</reference>
<dbReference type="Proteomes" id="UP001352263">
    <property type="component" value="Unassembled WGS sequence"/>
</dbReference>
<keyword evidence="1" id="KW-1133">Transmembrane helix</keyword>
<sequence>MSLKAAARLQRRRILQVLPFGVPVGLILASSRRRRMKHRPTGFAKLARVANTPEK</sequence>
<feature type="transmembrane region" description="Helical" evidence="1">
    <location>
        <begin position="12"/>
        <end position="29"/>
    </location>
</feature>
<name>A0ABU6JFM3_9BURK</name>
<evidence type="ECO:0000313" key="3">
    <source>
        <dbReference type="Proteomes" id="UP001352263"/>
    </source>
</evidence>